<feature type="region of interest" description="Disordered" evidence="3">
    <location>
        <begin position="1"/>
        <end position="24"/>
    </location>
</feature>
<dbReference type="InterPro" id="IPR042229">
    <property type="entry name" value="Listeria/Bacterioides_rpt_sf"/>
</dbReference>
<sequence length="704" mass="75633">PEPEPEPEPETYTVTFDANGGTLSGSATVEVEEREKITGAPTASKDGATFDGWFDKATGGDEIDLSTYTVTKDVTLYAQYTEPEPEPEPEPELNIRLEAEDAEVTGTPSYGNTFIENIEIASGGQSVGNFGTAGNTITFTFELDEAAEAEILFCMSSTNADWTGGMLVIDQPVNESVITVTLNGTKIDYEEQTITGSNQPMGYNLIWETITMGTQSFKAGKNTIVITAMGQAPNIDYCEITTTGGGSSVTPEPEPEGTPYEKAVSFDMIVGAYAGGPAIEKAVLHFEDAVAADALADDLFNVSFTSQGWFGPQKAVLGQGSGQTIYLSDAEGNEVDAASSDYVTVEYSISYGMWSFNGNLSPFTYSTVNNWNDPATYDLAIASGKTLDIGGTEYTELTAVTSPDEWTVPVLDTWDLTGKYTEGDIALTYGSYGTDEMKNDGAKNPLIIWLHGAGEGGTDPSIAILGNQVTNLAKDVIQKYFVTDTVKGAYVLAAQTPTMWMDGGDGEYSNDVASQYYVQALKGLIDAYIEKNGDIDMNRIYIGGCSNGGFMTVNMIFNFPDFFAAAYPICEAYPTGDVSAEKVEKIKDLPVWFTHSANDNTVKIATNGEPDDVYTNALYIDLINAGAENVHYSMFETVTVEGVNYDGHWSWIYALRDECVNVQPTAGANGDMTIADLDPASAEKVQVGGEDVTLWGWLAAQSKA</sequence>
<evidence type="ECO:0000256" key="3">
    <source>
        <dbReference type="SAM" id="MobiDB-lite"/>
    </source>
</evidence>
<reference evidence="6" key="2">
    <citation type="submission" date="2021-04" db="EMBL/GenBank/DDBJ databases">
        <authorList>
            <person name="Gilroy R."/>
        </authorList>
    </citation>
    <scope>NUCLEOTIDE SEQUENCE</scope>
    <source>
        <strain evidence="6">12435</strain>
    </source>
</reference>
<comment type="caution">
    <text evidence="6">The sequence shown here is derived from an EMBL/GenBank/DDBJ whole genome shotgun (WGS) entry which is preliminary data.</text>
</comment>
<proteinExistence type="predicted"/>
<dbReference type="InterPro" id="IPR013378">
    <property type="entry name" value="InlB-like_B-rpt"/>
</dbReference>
<feature type="domain" description="Esterase Ig-like N-terminal" evidence="5">
    <location>
        <begin position="267"/>
        <end position="366"/>
    </location>
</feature>
<dbReference type="PANTHER" id="PTHR43037:SF1">
    <property type="entry name" value="BLL1128 PROTEIN"/>
    <property type="match status" value="1"/>
</dbReference>
<dbReference type="Pfam" id="PF02230">
    <property type="entry name" value="Abhydrolase_2"/>
    <property type="match status" value="1"/>
</dbReference>
<dbReference type="Gene3D" id="2.60.40.2180">
    <property type="match status" value="1"/>
</dbReference>
<dbReference type="SUPFAM" id="SSF53474">
    <property type="entry name" value="alpha/beta-Hydrolases"/>
    <property type="match status" value="1"/>
</dbReference>
<dbReference type="EMBL" id="DXHS01000034">
    <property type="protein sequence ID" value="HIW02085.1"/>
    <property type="molecule type" value="Genomic_DNA"/>
</dbReference>
<feature type="non-terminal residue" evidence="6">
    <location>
        <position position="1"/>
    </location>
</feature>
<dbReference type="InterPro" id="IPR041172">
    <property type="entry name" value="EstA_Ig-like_N"/>
</dbReference>
<comment type="subcellular location">
    <subcellularLocation>
        <location evidence="1">Cell envelope</location>
    </subcellularLocation>
</comment>
<dbReference type="InterPro" id="IPR003140">
    <property type="entry name" value="PLipase/COase/thioEstase"/>
</dbReference>
<evidence type="ECO:0000313" key="6">
    <source>
        <dbReference type="EMBL" id="HIW02085.1"/>
    </source>
</evidence>
<dbReference type="GO" id="GO:0016787">
    <property type="term" value="F:hydrolase activity"/>
    <property type="evidence" value="ECO:0007669"/>
    <property type="project" value="InterPro"/>
</dbReference>
<dbReference type="PANTHER" id="PTHR43037">
    <property type="entry name" value="UNNAMED PRODUCT-RELATED"/>
    <property type="match status" value="1"/>
</dbReference>
<dbReference type="AlphaFoldDB" id="A0A9D1Q031"/>
<accession>A0A9D1Q031</accession>
<dbReference type="SUPFAM" id="SSF49785">
    <property type="entry name" value="Galactose-binding domain-like"/>
    <property type="match status" value="1"/>
</dbReference>
<evidence type="ECO:0000256" key="1">
    <source>
        <dbReference type="ARBA" id="ARBA00004196"/>
    </source>
</evidence>
<evidence type="ECO:0000259" key="4">
    <source>
        <dbReference type="Pfam" id="PF02230"/>
    </source>
</evidence>
<dbReference type="Gene3D" id="3.40.50.1820">
    <property type="entry name" value="alpha/beta hydrolase"/>
    <property type="match status" value="1"/>
</dbReference>
<evidence type="ECO:0000313" key="7">
    <source>
        <dbReference type="Proteomes" id="UP000823990"/>
    </source>
</evidence>
<dbReference type="Pfam" id="PF18435">
    <property type="entry name" value="EstA_Ig_like"/>
    <property type="match status" value="1"/>
</dbReference>
<dbReference type="Gene3D" id="2.60.40.4270">
    <property type="entry name" value="Listeria-Bacteroides repeat domain"/>
    <property type="match status" value="1"/>
</dbReference>
<name>A0A9D1Q031_9FIRM</name>
<dbReference type="Proteomes" id="UP000823990">
    <property type="component" value="Unassembled WGS sequence"/>
</dbReference>
<dbReference type="Gene3D" id="2.60.120.260">
    <property type="entry name" value="Galactose-binding domain-like"/>
    <property type="match status" value="1"/>
</dbReference>
<dbReference type="GO" id="GO:0030313">
    <property type="term" value="C:cell envelope"/>
    <property type="evidence" value="ECO:0007669"/>
    <property type="project" value="UniProtKB-SubCell"/>
</dbReference>
<dbReference type="Pfam" id="PF09479">
    <property type="entry name" value="Flg_new"/>
    <property type="match status" value="1"/>
</dbReference>
<dbReference type="InterPro" id="IPR008979">
    <property type="entry name" value="Galactose-bd-like_sf"/>
</dbReference>
<organism evidence="6 7">
    <name type="scientific">Candidatus Protoclostridium stercorigallinarum</name>
    <dbReference type="NCBI Taxonomy" id="2838741"/>
    <lineage>
        <taxon>Bacteria</taxon>
        <taxon>Bacillati</taxon>
        <taxon>Bacillota</taxon>
        <taxon>Clostridia</taxon>
        <taxon>Candidatus Protoclostridium</taxon>
    </lineage>
</organism>
<gene>
    <name evidence="6" type="ORF">H9892_01955</name>
</gene>
<protein>
    <submittedName>
        <fullName evidence="6">InlB B-repeat-containing protein</fullName>
    </submittedName>
</protein>
<dbReference type="InterPro" id="IPR050955">
    <property type="entry name" value="Plant_Biomass_Hydrol_Est"/>
</dbReference>
<feature type="domain" description="Phospholipase/carboxylesterase/thioesterase" evidence="4">
    <location>
        <begin position="441"/>
        <end position="616"/>
    </location>
</feature>
<keyword evidence="2" id="KW-0732">Signal</keyword>
<evidence type="ECO:0000256" key="2">
    <source>
        <dbReference type="ARBA" id="ARBA00022729"/>
    </source>
</evidence>
<reference evidence="6" key="1">
    <citation type="journal article" date="2021" name="PeerJ">
        <title>Extensive microbial diversity within the chicken gut microbiome revealed by metagenomics and culture.</title>
        <authorList>
            <person name="Gilroy R."/>
            <person name="Ravi A."/>
            <person name="Getino M."/>
            <person name="Pursley I."/>
            <person name="Horton D.L."/>
            <person name="Alikhan N.F."/>
            <person name="Baker D."/>
            <person name="Gharbi K."/>
            <person name="Hall N."/>
            <person name="Watson M."/>
            <person name="Adriaenssens E.M."/>
            <person name="Foster-Nyarko E."/>
            <person name="Jarju S."/>
            <person name="Secka A."/>
            <person name="Antonio M."/>
            <person name="Oren A."/>
            <person name="Chaudhuri R.R."/>
            <person name="La Ragione R."/>
            <person name="Hildebrand F."/>
            <person name="Pallen M.J."/>
        </authorList>
    </citation>
    <scope>NUCLEOTIDE SEQUENCE</scope>
    <source>
        <strain evidence="6">12435</strain>
    </source>
</reference>
<evidence type="ECO:0000259" key="5">
    <source>
        <dbReference type="Pfam" id="PF18435"/>
    </source>
</evidence>
<dbReference type="InterPro" id="IPR029058">
    <property type="entry name" value="AB_hydrolase_fold"/>
</dbReference>